<evidence type="ECO:0000313" key="8">
    <source>
        <dbReference type="EMBL" id="MCF5546547.1"/>
    </source>
</evidence>
<dbReference type="InterPro" id="IPR050131">
    <property type="entry name" value="Peptidase_S8_subtilisin-like"/>
</dbReference>
<dbReference type="InterPro" id="IPR015500">
    <property type="entry name" value="Peptidase_S8_subtilisin-rel"/>
</dbReference>
<keyword evidence="4 6" id="KW-0378">Hydrolase</keyword>
<feature type="domain" description="Autotransporter" evidence="7">
    <location>
        <begin position="739"/>
        <end position="1017"/>
    </location>
</feature>
<dbReference type="PROSITE" id="PS00137">
    <property type="entry name" value="SUBTILASE_HIS"/>
    <property type="match status" value="1"/>
</dbReference>
<dbReference type="CDD" id="cd04848">
    <property type="entry name" value="Peptidases_S8_Autotransporter_serine_protease_like"/>
    <property type="match status" value="1"/>
</dbReference>
<dbReference type="InterPro" id="IPR023828">
    <property type="entry name" value="Peptidase_S8_Ser-AS"/>
</dbReference>
<dbReference type="SUPFAM" id="SSF103515">
    <property type="entry name" value="Autotransporter"/>
    <property type="match status" value="1"/>
</dbReference>
<comment type="similarity">
    <text evidence="1 6">Belongs to the peptidase S8 family.</text>
</comment>
<dbReference type="PANTHER" id="PTHR43806:SF11">
    <property type="entry name" value="CEREVISIN-RELATED"/>
    <property type="match status" value="1"/>
</dbReference>
<dbReference type="PRINTS" id="PR00723">
    <property type="entry name" value="SUBTILISIN"/>
</dbReference>
<accession>A0ABS9GPV7</accession>
<feature type="active site" description="Charge relay system" evidence="6">
    <location>
        <position position="407"/>
    </location>
</feature>
<dbReference type="InterPro" id="IPR005546">
    <property type="entry name" value="Autotransporte_beta"/>
</dbReference>
<keyword evidence="2 6" id="KW-0645">Protease</keyword>
<dbReference type="SMART" id="SM00869">
    <property type="entry name" value="Autotransporter"/>
    <property type="match status" value="1"/>
</dbReference>
<feature type="active site" description="Charge relay system" evidence="6">
    <location>
        <position position="177"/>
    </location>
</feature>
<dbReference type="PANTHER" id="PTHR43806">
    <property type="entry name" value="PEPTIDASE S8"/>
    <property type="match status" value="1"/>
</dbReference>
<keyword evidence="5 6" id="KW-0720">Serine protease</keyword>
<keyword evidence="9" id="KW-1185">Reference proteome</keyword>
<dbReference type="InterPro" id="IPR013425">
    <property type="entry name" value="Autotrns_rpt"/>
</dbReference>
<organism evidence="8 9">
    <name type="scientific">Pseudomonas salomonii</name>
    <dbReference type="NCBI Taxonomy" id="191391"/>
    <lineage>
        <taxon>Bacteria</taxon>
        <taxon>Pseudomonadati</taxon>
        <taxon>Pseudomonadota</taxon>
        <taxon>Gammaproteobacteria</taxon>
        <taxon>Pseudomonadales</taxon>
        <taxon>Pseudomonadaceae</taxon>
        <taxon>Pseudomonas</taxon>
    </lineage>
</organism>
<dbReference type="Pfam" id="PF03797">
    <property type="entry name" value="Autotransporter"/>
    <property type="match status" value="1"/>
</dbReference>
<dbReference type="InterPro" id="IPR022398">
    <property type="entry name" value="Peptidase_S8_His-AS"/>
</dbReference>
<dbReference type="InterPro" id="IPR036852">
    <property type="entry name" value="Peptidase_S8/S53_dom_sf"/>
</dbReference>
<evidence type="ECO:0000313" key="9">
    <source>
        <dbReference type="Proteomes" id="UP000814158"/>
    </source>
</evidence>
<name>A0ABS9GPV7_9PSED</name>
<dbReference type="EMBL" id="WKAT01000036">
    <property type="protein sequence ID" value="MCF5546547.1"/>
    <property type="molecule type" value="Genomic_DNA"/>
</dbReference>
<dbReference type="InterPro" id="IPR000209">
    <property type="entry name" value="Peptidase_S8/S53_dom"/>
</dbReference>
<evidence type="ECO:0000256" key="1">
    <source>
        <dbReference type="ARBA" id="ARBA00011073"/>
    </source>
</evidence>
<keyword evidence="3" id="KW-0732">Signal</keyword>
<dbReference type="PROSITE" id="PS51208">
    <property type="entry name" value="AUTOTRANSPORTER"/>
    <property type="match status" value="1"/>
</dbReference>
<dbReference type="Pfam" id="PF12951">
    <property type="entry name" value="PATR"/>
    <property type="match status" value="2"/>
</dbReference>
<protein>
    <submittedName>
        <fullName evidence="8">S8 family serine peptidase</fullName>
    </submittedName>
</protein>
<dbReference type="PROSITE" id="PS51892">
    <property type="entry name" value="SUBTILASE"/>
    <property type="match status" value="1"/>
</dbReference>
<dbReference type="Gene3D" id="2.40.128.130">
    <property type="entry name" value="Autotransporter beta-domain"/>
    <property type="match status" value="1"/>
</dbReference>
<dbReference type="Pfam" id="PF00082">
    <property type="entry name" value="Peptidase_S8"/>
    <property type="match status" value="1"/>
</dbReference>
<evidence type="ECO:0000259" key="7">
    <source>
        <dbReference type="PROSITE" id="PS51208"/>
    </source>
</evidence>
<dbReference type="Proteomes" id="UP000814158">
    <property type="component" value="Unassembled WGS sequence"/>
</dbReference>
<reference evidence="8 9" key="1">
    <citation type="submission" date="2019-11" db="EMBL/GenBank/DDBJ databases">
        <title>Epiphytic Pseudomonas syringae from cherry orchards.</title>
        <authorList>
            <person name="Hulin M.T."/>
        </authorList>
    </citation>
    <scope>NUCLEOTIDE SEQUENCE [LARGE SCALE GENOMIC DNA]</scope>
    <source>
        <strain evidence="8 9">PA-3-2A</strain>
    </source>
</reference>
<gene>
    <name evidence="8" type="ORF">GIV68_17555</name>
</gene>
<evidence type="ECO:0000256" key="5">
    <source>
        <dbReference type="ARBA" id="ARBA00022825"/>
    </source>
</evidence>
<evidence type="ECO:0000256" key="4">
    <source>
        <dbReference type="ARBA" id="ARBA00022801"/>
    </source>
</evidence>
<dbReference type="Gene3D" id="3.40.50.200">
    <property type="entry name" value="Peptidase S8/S53 domain"/>
    <property type="match status" value="1"/>
</dbReference>
<dbReference type="NCBIfam" id="TIGR01414">
    <property type="entry name" value="autotrans_barl"/>
    <property type="match status" value="1"/>
</dbReference>
<dbReference type="InterPro" id="IPR034061">
    <property type="entry name" value="Peptidases_S8_Autotransporter"/>
</dbReference>
<feature type="active site" description="Charge relay system" evidence="6">
    <location>
        <position position="90"/>
    </location>
</feature>
<proteinExistence type="inferred from homology"/>
<dbReference type="InterPro" id="IPR036709">
    <property type="entry name" value="Autotransporte_beta_dom_sf"/>
</dbReference>
<dbReference type="PROSITE" id="PS00138">
    <property type="entry name" value="SUBTILASE_SER"/>
    <property type="match status" value="1"/>
</dbReference>
<sequence length="1017" mass="108031">MSPTRNARAAAGKGPAHSSFKLNAIALCVLGCLSGMPVEAANYVEQGRLHDAASWRSEEFKTNWGLGAIGAEYAYARGLSGAGVQLGVYDTGTDLRHGEFAWKPAVGVLMADPGCMSGSVLENGCFYTSGDRASVTVIDALRPEQLAALEELIADGDLSREELDEYLRFVGTTYDAHGTHVAGTALANRDGSGVHGVAYAANVSAVRKFGNTYLGGPIAITSALRLPLVTVAAVDAAYAQLHKQNVRVVNNSWGNAFSPVNAAELDIALSETQTPVYAELRAIADNTIKYGTLQVWSAGNVSTANESPQKAPNSGLHPSLPRANADLEPYWLTVVNLTQGLTLSDYSKRCGFSKDWCLAAPGTDINSSWVSGSIQTENHFGPDGEVIGFTVTSDKPELGYMPSSGTSMAAPHVTGGLALLMERFPYLNNPQIRDVLLTTATDLGEPGVDDVYGWGLVNLKKAIDGPGQLRVDTLVNMDRPAGGAIVWQGGAWDDWRNDIGGPGRLEKSGIGWLRLSGNNSFAGATLKQGILELDGTNTLKGDVIVDGGTLRLNGALSVQGDYQQAAGSTLMTGLTTATAPAKLQVSNQASINGGTLYLSAQPNTYYLGQRHSILQANAALSGEFAAIDRREFSPFLNVSQVKEANTLLVEFGRGRSLASAAETANQRAVANAADTDALTSPLLQRLTSLFPEQAPSALDQLSGELHASTQAALIENSRVLRQAVLDRQRLAQDSRASGPEATNPGVWVQLPRQSGQLAGDNGTARTSHSSTGILVGFDHQLEQGTRLGVVAGSGSSEVKAGPRGKASVDTYQLGLHAGHTWDAFGLYGGIAYAQHEIETKRRVSFPGVENRLSAQYASRTVQTFAEANYKFSHDFWDWQPYLQLANVQQRSQGYTERGGITALRGKRSKESVNLATGGVRVNLDLGKAQIGPSWLSVRGGLAYTRASGDLQPSTQAAWDGGRVMSVSGAPLDRLSTRLELGATARLTRDSAIDLGFTQQRGERTRDQSITAQYSLQF</sequence>
<comment type="caution">
    <text evidence="8">The sequence shown here is derived from an EMBL/GenBank/DDBJ whole genome shotgun (WGS) entry which is preliminary data.</text>
</comment>
<evidence type="ECO:0000256" key="6">
    <source>
        <dbReference type="PROSITE-ProRule" id="PRU01240"/>
    </source>
</evidence>
<evidence type="ECO:0000256" key="2">
    <source>
        <dbReference type="ARBA" id="ARBA00022670"/>
    </source>
</evidence>
<dbReference type="InterPro" id="IPR006315">
    <property type="entry name" value="OM_autotransptr_brl_dom"/>
</dbReference>
<dbReference type="SUPFAM" id="SSF52743">
    <property type="entry name" value="Subtilisin-like"/>
    <property type="match status" value="1"/>
</dbReference>
<evidence type="ECO:0000256" key="3">
    <source>
        <dbReference type="ARBA" id="ARBA00022729"/>
    </source>
</evidence>